<dbReference type="EMBL" id="JANPWB010000016">
    <property type="protein sequence ID" value="KAJ1080321.1"/>
    <property type="molecule type" value="Genomic_DNA"/>
</dbReference>
<keyword evidence="3" id="KW-1185">Reference proteome</keyword>
<feature type="compositionally biased region" description="Basic and acidic residues" evidence="1">
    <location>
        <begin position="55"/>
        <end position="67"/>
    </location>
</feature>
<proteinExistence type="predicted"/>
<organism evidence="2 3">
    <name type="scientific">Pleurodeles waltl</name>
    <name type="common">Iberian ribbed newt</name>
    <dbReference type="NCBI Taxonomy" id="8319"/>
    <lineage>
        <taxon>Eukaryota</taxon>
        <taxon>Metazoa</taxon>
        <taxon>Chordata</taxon>
        <taxon>Craniata</taxon>
        <taxon>Vertebrata</taxon>
        <taxon>Euteleostomi</taxon>
        <taxon>Amphibia</taxon>
        <taxon>Batrachia</taxon>
        <taxon>Caudata</taxon>
        <taxon>Salamandroidea</taxon>
        <taxon>Salamandridae</taxon>
        <taxon>Pleurodelinae</taxon>
        <taxon>Pleurodeles</taxon>
    </lineage>
</organism>
<evidence type="ECO:0000313" key="3">
    <source>
        <dbReference type="Proteomes" id="UP001066276"/>
    </source>
</evidence>
<gene>
    <name evidence="2" type="ORF">NDU88_000540</name>
</gene>
<reference evidence="2" key="1">
    <citation type="journal article" date="2022" name="bioRxiv">
        <title>Sequencing and chromosome-scale assembly of the giantPleurodeles waltlgenome.</title>
        <authorList>
            <person name="Brown T."/>
            <person name="Elewa A."/>
            <person name="Iarovenko S."/>
            <person name="Subramanian E."/>
            <person name="Araus A.J."/>
            <person name="Petzold A."/>
            <person name="Susuki M."/>
            <person name="Suzuki K.-i.T."/>
            <person name="Hayashi T."/>
            <person name="Toyoda A."/>
            <person name="Oliveira C."/>
            <person name="Osipova E."/>
            <person name="Leigh N.D."/>
            <person name="Simon A."/>
            <person name="Yun M.H."/>
        </authorList>
    </citation>
    <scope>NUCLEOTIDE SEQUENCE</scope>
    <source>
        <strain evidence="2">20211129_DDA</strain>
        <tissue evidence="2">Liver</tissue>
    </source>
</reference>
<protein>
    <submittedName>
        <fullName evidence="2">Uncharacterized protein</fullName>
    </submittedName>
</protein>
<comment type="caution">
    <text evidence="2">The sequence shown here is derived from an EMBL/GenBank/DDBJ whole genome shotgun (WGS) entry which is preliminary data.</text>
</comment>
<name>A0AAV7KMC7_PLEWA</name>
<dbReference type="AlphaFoldDB" id="A0AAV7KMC7"/>
<feature type="region of interest" description="Disordered" evidence="1">
    <location>
        <begin position="27"/>
        <end position="71"/>
    </location>
</feature>
<dbReference type="Proteomes" id="UP001066276">
    <property type="component" value="Chromosome 12"/>
</dbReference>
<accession>A0AAV7KMC7</accession>
<evidence type="ECO:0000313" key="2">
    <source>
        <dbReference type="EMBL" id="KAJ1080321.1"/>
    </source>
</evidence>
<sequence>MSRLVTVGESGLRNTLLTAVVGLTAETRSARETQPAGAREQRVRAGVAKPTPAPAREEFNSTTENKRTGGTGRWQALVQRGAFEQQLGVGMSSRIGSHILRARPGGSLWQSTLNIHISLLKERP</sequence>
<evidence type="ECO:0000256" key="1">
    <source>
        <dbReference type="SAM" id="MobiDB-lite"/>
    </source>
</evidence>